<dbReference type="RefSeq" id="WP_346096121.1">
    <property type="nucleotide sequence ID" value="NZ_BAAABY010000026.1"/>
</dbReference>
<gene>
    <name evidence="3" type="ORF">GCM10010361_37430</name>
</gene>
<keyword evidence="2" id="KW-0812">Transmembrane</keyword>
<dbReference type="EMBL" id="BAAABY010000026">
    <property type="protein sequence ID" value="GAA0469702.1"/>
    <property type="molecule type" value="Genomic_DNA"/>
</dbReference>
<name>A0ABP3K221_9ACTN</name>
<evidence type="ECO:0000256" key="2">
    <source>
        <dbReference type="SAM" id="Phobius"/>
    </source>
</evidence>
<keyword evidence="2" id="KW-1133">Transmembrane helix</keyword>
<proteinExistence type="predicted"/>
<feature type="compositionally biased region" description="Low complexity" evidence="1">
    <location>
        <begin position="277"/>
        <end position="286"/>
    </location>
</feature>
<feature type="transmembrane region" description="Helical" evidence="2">
    <location>
        <begin position="117"/>
        <end position="142"/>
    </location>
</feature>
<sequence length="364" mass="37613">MHMNSAPHLLNEDREEFRRALDEALRAAADRPDLAATGMRLNTEQLRTMALSATTAIAACATAEYQHYVSLRAELRSPASARPATAGTESGEGGDGAGGTGVGIAAMGEVAEATGAGLAAMVTVLAPVLAGIAAILFLLIGYALHTVNPDEALAQPLISVGWAFAGLTAAAILIAMGGLLVTALRNGSTSLRASRPSELAQEVERARQKWREALLERGLRPFLLEALTAPDPPTDPRPDSAAEKPAAPPRSAPPTGPASAPDHSTGTSPTSHPRDPAAPGAPAGETADGDSDRNPPTPSSSAAPEAAGRFVVHRTSDAGRMPTLGYTHPRFSGPENDHRAAVRPHFTSPDFTSPDYGGPDHQPE</sequence>
<accession>A0ABP3K221</accession>
<evidence type="ECO:0000313" key="3">
    <source>
        <dbReference type="EMBL" id="GAA0469702.1"/>
    </source>
</evidence>
<evidence type="ECO:0000313" key="4">
    <source>
        <dbReference type="Proteomes" id="UP001500909"/>
    </source>
</evidence>
<reference evidence="4" key="1">
    <citation type="journal article" date="2019" name="Int. J. Syst. Evol. Microbiol.">
        <title>The Global Catalogue of Microorganisms (GCM) 10K type strain sequencing project: providing services to taxonomists for standard genome sequencing and annotation.</title>
        <authorList>
            <consortium name="The Broad Institute Genomics Platform"/>
            <consortium name="The Broad Institute Genome Sequencing Center for Infectious Disease"/>
            <person name="Wu L."/>
            <person name="Ma J."/>
        </authorList>
    </citation>
    <scope>NUCLEOTIDE SEQUENCE [LARGE SCALE GENOMIC DNA]</scope>
    <source>
        <strain evidence="4">JCM 4805</strain>
    </source>
</reference>
<protein>
    <submittedName>
        <fullName evidence="3">Membrane protein</fullName>
    </submittedName>
</protein>
<feature type="transmembrane region" description="Helical" evidence="2">
    <location>
        <begin position="162"/>
        <end position="184"/>
    </location>
</feature>
<feature type="compositionally biased region" description="Pro residues" evidence="1">
    <location>
        <begin position="246"/>
        <end position="256"/>
    </location>
</feature>
<keyword evidence="2" id="KW-0472">Membrane</keyword>
<feature type="region of interest" description="Disordered" evidence="1">
    <location>
        <begin position="226"/>
        <end position="364"/>
    </location>
</feature>
<dbReference type="Proteomes" id="UP001500909">
    <property type="component" value="Unassembled WGS sequence"/>
</dbReference>
<comment type="caution">
    <text evidence="3">The sequence shown here is derived from an EMBL/GenBank/DDBJ whole genome shotgun (WGS) entry which is preliminary data.</text>
</comment>
<evidence type="ECO:0000256" key="1">
    <source>
        <dbReference type="SAM" id="MobiDB-lite"/>
    </source>
</evidence>
<keyword evidence="4" id="KW-1185">Reference proteome</keyword>
<feature type="compositionally biased region" description="Polar residues" evidence="1">
    <location>
        <begin position="262"/>
        <end position="271"/>
    </location>
</feature>
<organism evidence="3 4">
    <name type="scientific">Streptomyces olivaceiscleroticus</name>
    <dbReference type="NCBI Taxonomy" id="68245"/>
    <lineage>
        <taxon>Bacteria</taxon>
        <taxon>Bacillati</taxon>
        <taxon>Actinomycetota</taxon>
        <taxon>Actinomycetes</taxon>
        <taxon>Kitasatosporales</taxon>
        <taxon>Streptomycetaceae</taxon>
        <taxon>Streptomyces</taxon>
    </lineage>
</organism>